<organism evidence="11 12">
    <name type="scientific">Verticillium longisporum</name>
    <name type="common">Verticillium dahliae var. longisporum</name>
    <dbReference type="NCBI Taxonomy" id="100787"/>
    <lineage>
        <taxon>Eukaryota</taxon>
        <taxon>Fungi</taxon>
        <taxon>Dikarya</taxon>
        <taxon>Ascomycota</taxon>
        <taxon>Pezizomycotina</taxon>
        <taxon>Sordariomycetes</taxon>
        <taxon>Hypocreomycetidae</taxon>
        <taxon>Glomerellales</taxon>
        <taxon>Plectosphaerellaceae</taxon>
        <taxon>Verticillium</taxon>
    </lineage>
</organism>
<feature type="region of interest" description="Disordered" evidence="9">
    <location>
        <begin position="488"/>
        <end position="507"/>
    </location>
</feature>
<feature type="compositionally biased region" description="Low complexity" evidence="9">
    <location>
        <begin position="72"/>
        <end position="83"/>
    </location>
</feature>
<feature type="compositionally biased region" description="Low complexity" evidence="9">
    <location>
        <begin position="781"/>
        <end position="791"/>
    </location>
</feature>
<evidence type="ECO:0000256" key="1">
    <source>
        <dbReference type="ARBA" id="ARBA00004123"/>
    </source>
</evidence>
<dbReference type="GO" id="GO:0180022">
    <property type="term" value="C:RQC-trigger complex"/>
    <property type="evidence" value="ECO:0007669"/>
    <property type="project" value="InterPro"/>
</dbReference>
<dbReference type="EMBL" id="JAEMWZ010000066">
    <property type="protein sequence ID" value="KAG7138832.1"/>
    <property type="molecule type" value="Genomic_DNA"/>
</dbReference>
<evidence type="ECO:0000256" key="9">
    <source>
        <dbReference type="SAM" id="MobiDB-lite"/>
    </source>
</evidence>
<evidence type="ECO:0000313" key="12">
    <source>
        <dbReference type="Proteomes" id="UP000689129"/>
    </source>
</evidence>
<dbReference type="InterPro" id="IPR039198">
    <property type="entry name" value="Srl3/Whi5"/>
</dbReference>
<feature type="compositionally biased region" description="Low complexity" evidence="9">
    <location>
        <begin position="1139"/>
        <end position="1155"/>
    </location>
</feature>
<feature type="region of interest" description="Disordered" evidence="9">
    <location>
        <begin position="1202"/>
        <end position="1342"/>
    </location>
</feature>
<feature type="compositionally biased region" description="Basic residues" evidence="9">
    <location>
        <begin position="87"/>
        <end position="98"/>
    </location>
</feature>
<feature type="region of interest" description="Disordered" evidence="9">
    <location>
        <begin position="872"/>
        <end position="937"/>
    </location>
</feature>
<feature type="region of interest" description="Disordered" evidence="9">
    <location>
        <begin position="176"/>
        <end position="208"/>
    </location>
</feature>
<comment type="similarity">
    <text evidence="3">Belongs to the WHI5/NRM1 family.</text>
</comment>
<evidence type="ECO:0000259" key="10">
    <source>
        <dbReference type="Pfam" id="PF06221"/>
    </source>
</evidence>
<feature type="region of interest" description="Disordered" evidence="9">
    <location>
        <begin position="302"/>
        <end position="346"/>
    </location>
</feature>
<feature type="compositionally biased region" description="Polar residues" evidence="9">
    <location>
        <begin position="890"/>
        <end position="906"/>
    </location>
</feature>
<comment type="subcellular location">
    <subcellularLocation>
        <location evidence="2">Cytoplasm</location>
    </subcellularLocation>
    <subcellularLocation>
        <location evidence="1">Nucleus</location>
    </subcellularLocation>
</comment>
<comment type="caution">
    <text evidence="11">The sequence shown here is derived from an EMBL/GenBank/DDBJ whole genome shotgun (WGS) entry which is preliminary data.</text>
</comment>
<dbReference type="Pfam" id="PF06221">
    <property type="entry name" value="zf-C2HC5"/>
    <property type="match status" value="1"/>
</dbReference>
<evidence type="ECO:0000256" key="5">
    <source>
        <dbReference type="ARBA" id="ARBA00022491"/>
    </source>
</evidence>
<feature type="compositionally biased region" description="Low complexity" evidence="9">
    <location>
        <begin position="135"/>
        <end position="153"/>
    </location>
</feature>
<protein>
    <recommendedName>
        <fullName evidence="10">TRIP4/RQT4 C2HC5-type zinc finger domain-containing protein</fullName>
    </recommendedName>
</protein>
<proteinExistence type="inferred from homology"/>
<keyword evidence="4" id="KW-0963">Cytoplasm</keyword>
<evidence type="ECO:0000256" key="7">
    <source>
        <dbReference type="ARBA" id="ARBA00023163"/>
    </source>
</evidence>
<keyword evidence="7" id="KW-0804">Transcription</keyword>
<feature type="region of interest" description="Disordered" evidence="9">
    <location>
        <begin position="778"/>
        <end position="848"/>
    </location>
</feature>
<feature type="compositionally biased region" description="Low complexity" evidence="9">
    <location>
        <begin position="908"/>
        <end position="920"/>
    </location>
</feature>
<reference evidence="11" key="1">
    <citation type="journal article" date="2021" name="Mol. Plant Pathol.">
        <title>A 20-kb lineage-specific genomic region tames virulence in pathogenic amphidiploid Verticillium longisporum.</title>
        <authorList>
            <person name="Harting R."/>
            <person name="Starke J."/>
            <person name="Kusch H."/>
            <person name="Poggeler S."/>
            <person name="Maurus I."/>
            <person name="Schluter R."/>
            <person name="Landesfeind M."/>
            <person name="Bulla I."/>
            <person name="Nowrousian M."/>
            <person name="de Jonge R."/>
            <person name="Stahlhut G."/>
            <person name="Hoff K.J."/>
            <person name="Asshauer K.P."/>
            <person name="Thurmer A."/>
            <person name="Stanke M."/>
            <person name="Daniel R."/>
            <person name="Morgenstern B."/>
            <person name="Thomma B.P.H.J."/>
            <person name="Kronstad J.W."/>
            <person name="Braus-Stromeyer S.A."/>
            <person name="Braus G.H."/>
        </authorList>
    </citation>
    <scope>NUCLEOTIDE SEQUENCE</scope>
    <source>
        <strain evidence="11">Vl32</strain>
    </source>
</reference>
<dbReference type="Proteomes" id="UP000689129">
    <property type="component" value="Unassembled WGS sequence"/>
</dbReference>
<feature type="domain" description="TRIP4/RQT4 C2HC5-type zinc finger" evidence="10">
    <location>
        <begin position="240"/>
        <end position="291"/>
    </location>
</feature>
<keyword evidence="6" id="KW-0805">Transcription regulation</keyword>
<dbReference type="Pfam" id="PF08528">
    <property type="entry name" value="Whi5"/>
    <property type="match status" value="1"/>
</dbReference>
<keyword evidence="5" id="KW-0678">Repressor</keyword>
<dbReference type="GO" id="GO:0005737">
    <property type="term" value="C:cytoplasm"/>
    <property type="evidence" value="ECO:0007669"/>
    <property type="project" value="UniProtKB-SubCell"/>
</dbReference>
<evidence type="ECO:0000256" key="4">
    <source>
        <dbReference type="ARBA" id="ARBA00022490"/>
    </source>
</evidence>
<dbReference type="GO" id="GO:0003712">
    <property type="term" value="F:transcription coregulator activity"/>
    <property type="evidence" value="ECO:0007669"/>
    <property type="project" value="TreeGrafter"/>
</dbReference>
<feature type="compositionally biased region" description="Basic and acidic residues" evidence="9">
    <location>
        <begin position="807"/>
        <end position="819"/>
    </location>
</feature>
<feature type="compositionally biased region" description="Low complexity" evidence="9">
    <location>
        <begin position="1069"/>
        <end position="1081"/>
    </location>
</feature>
<evidence type="ECO:0000256" key="6">
    <source>
        <dbReference type="ARBA" id="ARBA00023015"/>
    </source>
</evidence>
<sequence>MSLVQLQRLLPLPEDELKQVLDYGATLSKSEAAEHFGNLLGDSPQAIEFISSFNSRRKDTKPVPTPNYTPEANSANNSDAPNDGVPRPRRGQKKKKPALHTPPPRQVEALPTPGLSYSKKTQQEDYIGKRPSPAPAAAASSSAFKPPAKAATPAPAPAPAPPAQRTAAGYLISEGPQKAKAKSNPVSRSSTPKPGATTKVSIAGGTPMAGASTALNDLDAAIRTLEMTTNPTLQDNVNARRCNCVGARHGVQAAAPNCLSCGKVICLKEGLGPCTFCGAPLLSSADVQAMVQELKLERGREKMAADREIHKRAEVSKKPAPFSQFKTSSSSSHSPADNAQLSEAEVRAKAHRDKLLNFQAQNAQRTTVRDEAADFDVSGAVAGTGGNMWSTPEERAKELKRQQKILREMEWNARPEYEKRRQIVSIDLVGGRVVKKMAAVERPPSPEQEEDDAQWDQENYTPQPQGGGGAFSRNPLLGHMIKPVYEPKGKAAELQGRRDRKTQWRRVQDDLRDNEAVILDGGAHGHASTADEPACGQTSSLGEGSGVKLAPALVLVLGRRTPSGRPRFAVLGRSSGPCQPVAGRHTLTPPKHQSTQVSCTPPKARPCLHLSGWCAAQRKTRPLKSEGRHTALIACAFPLPTWIRLTLSVWTGAHRRFQSNYSLLVAVVLVQAYLDVLIRLLLLINSTPRHSTLAFHHPLFRSGHDLTFKPVILTLHLTRLGSTRLAWDVHVRLCQASTLVPWTAEHRSRFTIFPSPSETHSQIPRPITVMDAATRPHQLGHAHTGTGTTTHDANGSYGRSQIGHAGSGHDGRLLSDNLHRYASSTSAPDAPAAAPPTRDAPSRNPAVAAHLAQPPQPHGVVDALHTLAHLSDAAAAAARRPHAPPHQLTPDDTSQDTTLTIESDNVFTPPTSQPSQPSQSDIPKSHMNGHASSQESQLLQLSQIAAAQDKMYDPEATSLSRKRTADGAVKDTNVSPVRGGHSRNTSAVSMASTTASTIGDLSSDLKTRLSYAMVKLNHGWQSHSIDEVESMASQAASPTSSHSTLHGRYENSASPRTAMLAAARSGPHSATTSSSNPSPATYDTFWRDGAQPLSRRGHNSASPPGAVQPVLSLAPPASIQPSRSTAAHNPRRNSNPHYTPTLLSHSHSASPHTPAQQSSLQGTPLQRVGRTPLADPILFSPHQNVREQDAIETLLFMSSPGNSTNMKHGYAPATSSSQPLPGTRHALPTSQPRKSLPSHRPQPPPKRVGFEKSTSMMEMDVDADSQTGTPRTAVRRRVSGGFGHRSQLSLPAGLGSGHSRPRPKLADEDIERMLDRVAQADNDSSGDEEILLPNRREGEIVG</sequence>
<feature type="compositionally biased region" description="Basic and acidic residues" evidence="9">
    <location>
        <begin position="302"/>
        <end position="317"/>
    </location>
</feature>
<dbReference type="PANTHER" id="PTHR28246:SF1">
    <property type="entry name" value="G1-SPECIFIC TRANSCRIPTIONAL REPRESSOR WHI5-RELATED"/>
    <property type="match status" value="1"/>
</dbReference>
<feature type="compositionally biased region" description="Polar residues" evidence="9">
    <location>
        <begin position="1031"/>
        <end position="1044"/>
    </location>
</feature>
<dbReference type="PANTHER" id="PTHR28246">
    <property type="entry name" value="G1-SPECIFIC TRANSCRIPTIONAL REPRESSOR WHI5-RELATED"/>
    <property type="match status" value="1"/>
</dbReference>
<dbReference type="GO" id="GO:0072344">
    <property type="term" value="P:rescue of stalled ribosome"/>
    <property type="evidence" value="ECO:0007669"/>
    <property type="project" value="InterPro"/>
</dbReference>
<feature type="compositionally biased region" description="Basic and acidic residues" evidence="9">
    <location>
        <begin position="488"/>
        <end position="497"/>
    </location>
</feature>
<feature type="compositionally biased region" description="Polar residues" evidence="9">
    <location>
        <begin position="1119"/>
        <end position="1138"/>
    </location>
</feature>
<feature type="compositionally biased region" description="Low complexity" evidence="9">
    <location>
        <begin position="822"/>
        <end position="843"/>
    </location>
</feature>
<evidence type="ECO:0000256" key="8">
    <source>
        <dbReference type="ARBA" id="ARBA00023242"/>
    </source>
</evidence>
<evidence type="ECO:0000256" key="3">
    <source>
        <dbReference type="ARBA" id="ARBA00006922"/>
    </source>
</evidence>
<accession>A0A8I2ZTT9</accession>
<feature type="compositionally biased region" description="Basic and acidic residues" evidence="9">
    <location>
        <begin position="1304"/>
        <end position="1315"/>
    </location>
</feature>
<feature type="region of interest" description="Disordered" evidence="9">
    <location>
        <begin position="1031"/>
        <end position="1050"/>
    </location>
</feature>
<feature type="region of interest" description="Disordered" evidence="9">
    <location>
        <begin position="952"/>
        <end position="988"/>
    </location>
</feature>
<keyword evidence="8" id="KW-0539">Nucleus</keyword>
<dbReference type="OrthoDB" id="338816at2759"/>
<name>A0A8I2ZTT9_VERLO</name>
<evidence type="ECO:0000313" key="11">
    <source>
        <dbReference type="EMBL" id="KAG7138832.1"/>
    </source>
</evidence>
<dbReference type="InterPro" id="IPR009349">
    <property type="entry name" value="TRIP4/RQT4_C2HC5_Znf"/>
</dbReference>
<dbReference type="InterPro" id="IPR013734">
    <property type="entry name" value="TF_Nrm1/Whi5"/>
</dbReference>
<feature type="region of interest" description="Disordered" evidence="9">
    <location>
        <begin position="524"/>
        <end position="543"/>
    </location>
</feature>
<feature type="region of interest" description="Disordered" evidence="9">
    <location>
        <begin position="1060"/>
        <end position="1168"/>
    </location>
</feature>
<dbReference type="GO" id="GO:0000082">
    <property type="term" value="P:G1/S transition of mitotic cell cycle"/>
    <property type="evidence" value="ECO:0007669"/>
    <property type="project" value="InterPro"/>
</dbReference>
<evidence type="ECO:0000256" key="2">
    <source>
        <dbReference type="ARBA" id="ARBA00004496"/>
    </source>
</evidence>
<feature type="region of interest" description="Disordered" evidence="9">
    <location>
        <begin position="438"/>
        <end position="471"/>
    </location>
</feature>
<feature type="region of interest" description="Disordered" evidence="9">
    <location>
        <begin position="53"/>
        <end position="164"/>
    </location>
</feature>
<gene>
    <name evidence="11" type="ORF">HYQ45_004085</name>
</gene>
<dbReference type="GO" id="GO:0033309">
    <property type="term" value="C:SBF transcription complex"/>
    <property type="evidence" value="ECO:0007669"/>
    <property type="project" value="TreeGrafter"/>
</dbReference>
<dbReference type="GO" id="GO:0008270">
    <property type="term" value="F:zinc ion binding"/>
    <property type="evidence" value="ECO:0007669"/>
    <property type="project" value="InterPro"/>
</dbReference>